<evidence type="ECO:0000256" key="4">
    <source>
        <dbReference type="ARBA" id="ARBA00023136"/>
    </source>
</evidence>
<feature type="transmembrane region" description="Helical" evidence="5">
    <location>
        <begin position="349"/>
        <end position="372"/>
    </location>
</feature>
<dbReference type="Gene3D" id="2.40.50.140">
    <property type="entry name" value="Nucleic acid-binding proteins"/>
    <property type="match status" value="1"/>
</dbReference>
<dbReference type="SUPFAM" id="SSF52096">
    <property type="entry name" value="ClpP/crotonase"/>
    <property type="match status" value="1"/>
</dbReference>
<proteinExistence type="predicted"/>
<gene>
    <name evidence="9" type="ordered locus">PF1533</name>
</gene>
<dbReference type="KEGG" id="pfu:PF1533"/>
<dbReference type="PaxDb" id="186497-PF1533"/>
<dbReference type="Pfam" id="PF24961">
    <property type="entry name" value="NfeD_membrane"/>
    <property type="match status" value="1"/>
</dbReference>
<evidence type="ECO:0000313" key="9">
    <source>
        <dbReference type="EMBL" id="AAL81657.1"/>
    </source>
</evidence>
<dbReference type="Pfam" id="PF25145">
    <property type="entry name" value="NfeD1b_N"/>
    <property type="match status" value="1"/>
</dbReference>
<dbReference type="STRING" id="186497.PF1533"/>
<dbReference type="AlphaFoldDB" id="Q8U0Q2"/>
<feature type="transmembrane region" description="Helical" evidence="5">
    <location>
        <begin position="245"/>
        <end position="262"/>
    </location>
</feature>
<name>Q8U0Q2_PYRFU</name>
<organism evidence="9 10">
    <name type="scientific">Pyrococcus furiosus (strain ATCC 43587 / DSM 3638 / JCM 8422 / Vc1)</name>
    <dbReference type="NCBI Taxonomy" id="186497"/>
    <lineage>
        <taxon>Archaea</taxon>
        <taxon>Methanobacteriati</taxon>
        <taxon>Methanobacteriota</taxon>
        <taxon>Thermococci</taxon>
        <taxon>Thermococcales</taxon>
        <taxon>Thermococcaceae</taxon>
        <taxon>Pyrococcus</taxon>
    </lineage>
</organism>
<feature type="transmembrane region" description="Helical" evidence="5">
    <location>
        <begin position="274"/>
        <end position="306"/>
    </location>
</feature>
<sequence length="447" mass="48658">MTMKKAIMILTIFTLLLFAQGVKGRDSNVVYVAQITGQITSYTFDQFDRYISIAERNNARAIIIELDTPGGRGDAMMEIIQRIQQAKVPVIIYVYPPGASAASAGTYIALGAHLIAMAPGTSIGACRPILGYSQNGSIVEAPPKIVNHYIAYIKSLAEESGRNATIAEKFITEDLSLTPEEALKYGVIEVIARDVDDLLEKANGMTTKIPVNGRYIKLNFTNVEVRYLEPSLKDKLITYITDPNISYILLTLGIWALILGFLTPGWHVPETIGAIMIILAILGFGYFGYNAAGLLLIIVGMLFFVAEALTPTFGLFTVAGLISFILGGILLFGGGNVEYLVSKDVFSQLRLIIIILGVIIALFFAFGMAAVIRAHRRKAATGKEEMIGSEGTVVEELNPEGMIKVRGELWKARSKDGEKIEKGEKVKVVGMEGLTLIVVRKKEEGGK</sequence>
<dbReference type="HOGENOM" id="CLU_024619_1_1_2"/>
<evidence type="ECO:0000313" key="10">
    <source>
        <dbReference type="Proteomes" id="UP000001013"/>
    </source>
</evidence>
<keyword evidence="3 5" id="KW-1133">Transmembrane helix</keyword>
<feature type="domain" description="NfeD-like C-terminal" evidence="6">
    <location>
        <begin position="384"/>
        <end position="439"/>
    </location>
</feature>
<dbReference type="FunFam" id="3.90.226.10:FF:000089">
    <property type="entry name" value="Membrane-bound serine protease"/>
    <property type="match status" value="1"/>
</dbReference>
<dbReference type="EMBL" id="AE009950">
    <property type="protein sequence ID" value="AAL81657.1"/>
    <property type="molecule type" value="Genomic_DNA"/>
</dbReference>
<accession>Q8U0Q2</accession>
<dbReference type="InterPro" id="IPR052165">
    <property type="entry name" value="Membrane_assoc_protease"/>
</dbReference>
<dbReference type="InterPro" id="IPR056739">
    <property type="entry name" value="NfeD_membrane"/>
</dbReference>
<dbReference type="SUPFAM" id="SSF141322">
    <property type="entry name" value="NfeD domain-like"/>
    <property type="match status" value="1"/>
</dbReference>
<dbReference type="Proteomes" id="UP000001013">
    <property type="component" value="Chromosome"/>
</dbReference>
<dbReference type="PATRIC" id="fig|186497.12.peg.1598"/>
<dbReference type="InterPro" id="IPR029045">
    <property type="entry name" value="ClpP/crotonase-like_dom_sf"/>
</dbReference>
<dbReference type="InterPro" id="IPR056738">
    <property type="entry name" value="NfeD1b_N"/>
</dbReference>
<dbReference type="CDD" id="cd07015">
    <property type="entry name" value="Clp_protease_NfeD"/>
    <property type="match status" value="1"/>
</dbReference>
<dbReference type="FunFam" id="2.40.50.140:FF:000336">
    <property type="entry name" value="Membrane-bound serine protease"/>
    <property type="match status" value="1"/>
</dbReference>
<dbReference type="InterPro" id="IPR012340">
    <property type="entry name" value="NA-bd_OB-fold"/>
</dbReference>
<dbReference type="PhylomeDB" id="Q8U0Q2"/>
<protein>
    <submittedName>
        <fullName evidence="9">Nodulation protein nfeD</fullName>
    </submittedName>
</protein>
<dbReference type="PANTHER" id="PTHR33507">
    <property type="entry name" value="INNER MEMBRANE PROTEIN YBBJ"/>
    <property type="match status" value="1"/>
</dbReference>
<dbReference type="InterPro" id="IPR033853">
    <property type="entry name" value="PH1510-N"/>
</dbReference>
<keyword evidence="10" id="KW-1185">Reference proteome</keyword>
<dbReference type="GO" id="GO:0016020">
    <property type="term" value="C:membrane"/>
    <property type="evidence" value="ECO:0007669"/>
    <property type="project" value="UniProtKB-SubCell"/>
</dbReference>
<comment type="subcellular location">
    <subcellularLocation>
        <location evidence="1">Membrane</location>
        <topology evidence="1">Multi-pass membrane protein</topology>
    </subcellularLocation>
</comment>
<dbReference type="InterPro" id="IPR002810">
    <property type="entry name" value="NfeD-like_C"/>
</dbReference>
<evidence type="ECO:0000259" key="6">
    <source>
        <dbReference type="Pfam" id="PF01957"/>
    </source>
</evidence>
<dbReference type="PANTHER" id="PTHR33507:SF4">
    <property type="entry name" value="NODULATION COMPETITIVENESS PROTEIN NFED"/>
    <property type="match status" value="1"/>
</dbReference>
<reference evidence="9 10" key="1">
    <citation type="journal article" date="1999" name="Genetics">
        <title>Divergence of the hyperthermophilic archaea Pyrococcus furiosus and P. horikoshii inferred from complete genomic sequences.</title>
        <authorList>
            <person name="Maeder D.L."/>
            <person name="Weiss R.B."/>
            <person name="Dunn D.M."/>
            <person name="Cherry J.L."/>
            <person name="Gonzalez J.M."/>
            <person name="DiRuggiero J."/>
            <person name="Robb F.T."/>
        </authorList>
    </citation>
    <scope>NUCLEOTIDE SEQUENCE [LARGE SCALE GENOMIC DNA]</scope>
    <source>
        <strain evidence="10">ATCC 43587 / DSM 3638 / JCM 8422 / Vc1</strain>
    </source>
</reference>
<dbReference type="Gene3D" id="3.90.226.10">
    <property type="entry name" value="2-enoyl-CoA Hydratase, Chain A, domain 1"/>
    <property type="match status" value="1"/>
</dbReference>
<dbReference type="eggNOG" id="arCOG01910">
    <property type="taxonomic scope" value="Archaea"/>
</dbReference>
<evidence type="ECO:0000259" key="7">
    <source>
        <dbReference type="Pfam" id="PF24961"/>
    </source>
</evidence>
<evidence type="ECO:0000256" key="3">
    <source>
        <dbReference type="ARBA" id="ARBA00022989"/>
    </source>
</evidence>
<evidence type="ECO:0000256" key="5">
    <source>
        <dbReference type="SAM" id="Phobius"/>
    </source>
</evidence>
<evidence type="ECO:0000259" key="8">
    <source>
        <dbReference type="Pfam" id="PF25145"/>
    </source>
</evidence>
<evidence type="ECO:0000256" key="2">
    <source>
        <dbReference type="ARBA" id="ARBA00022692"/>
    </source>
</evidence>
<dbReference type="Pfam" id="PF01957">
    <property type="entry name" value="NfeD"/>
    <property type="match status" value="1"/>
</dbReference>
<feature type="domain" description="NfeD integral membrane" evidence="7">
    <location>
        <begin position="244"/>
        <end position="366"/>
    </location>
</feature>
<feature type="domain" description="NfeD1b N-terminal" evidence="8">
    <location>
        <begin position="30"/>
        <end position="185"/>
    </location>
</feature>
<feature type="transmembrane region" description="Helical" evidence="5">
    <location>
        <begin position="312"/>
        <end position="337"/>
    </location>
</feature>
<keyword evidence="4 5" id="KW-0472">Membrane</keyword>
<evidence type="ECO:0000256" key="1">
    <source>
        <dbReference type="ARBA" id="ARBA00004141"/>
    </source>
</evidence>
<keyword evidence="2 5" id="KW-0812">Transmembrane</keyword>